<dbReference type="EMBL" id="LCTV02000002">
    <property type="protein sequence ID" value="PRQ76895.1"/>
    <property type="molecule type" value="Genomic_DNA"/>
</dbReference>
<dbReference type="Proteomes" id="UP000239560">
    <property type="component" value="Unassembled WGS sequence"/>
</dbReference>
<evidence type="ECO:0000256" key="5">
    <source>
        <dbReference type="SAM" id="MobiDB-lite"/>
    </source>
</evidence>
<comment type="subcellular location">
    <subcellularLocation>
        <location evidence="1">Membrane</location>
        <topology evidence="1">Multi-pass membrane protein</topology>
    </subcellularLocation>
</comment>
<evidence type="ECO:0000256" key="4">
    <source>
        <dbReference type="ARBA" id="ARBA00023136"/>
    </source>
</evidence>
<dbReference type="InterPro" id="IPR052430">
    <property type="entry name" value="IVT-Associated"/>
</dbReference>
<evidence type="ECO:0000256" key="6">
    <source>
        <dbReference type="SAM" id="Phobius"/>
    </source>
</evidence>
<evidence type="ECO:0000256" key="2">
    <source>
        <dbReference type="ARBA" id="ARBA00022692"/>
    </source>
</evidence>
<feature type="transmembrane region" description="Helical" evidence="6">
    <location>
        <begin position="630"/>
        <end position="648"/>
    </location>
</feature>
<feature type="transmembrane region" description="Helical" evidence="6">
    <location>
        <begin position="115"/>
        <end position="135"/>
    </location>
</feature>
<feature type="transmembrane region" description="Helical" evidence="6">
    <location>
        <begin position="682"/>
        <end position="704"/>
    </location>
</feature>
<feature type="region of interest" description="Disordered" evidence="5">
    <location>
        <begin position="338"/>
        <end position="357"/>
    </location>
</feature>
<feature type="transmembrane region" description="Helical" evidence="6">
    <location>
        <begin position="716"/>
        <end position="733"/>
    </location>
</feature>
<feature type="region of interest" description="Disordered" evidence="5">
    <location>
        <begin position="452"/>
        <end position="526"/>
    </location>
</feature>
<feature type="compositionally biased region" description="Basic and acidic residues" evidence="5">
    <location>
        <begin position="338"/>
        <end position="349"/>
    </location>
</feature>
<dbReference type="AlphaFoldDB" id="A0A2T0AFX5"/>
<organism evidence="7 8">
    <name type="scientific">Rhodotorula toruloides</name>
    <name type="common">Yeast</name>
    <name type="synonym">Rhodosporidium toruloides</name>
    <dbReference type="NCBI Taxonomy" id="5286"/>
    <lineage>
        <taxon>Eukaryota</taxon>
        <taxon>Fungi</taxon>
        <taxon>Dikarya</taxon>
        <taxon>Basidiomycota</taxon>
        <taxon>Pucciniomycotina</taxon>
        <taxon>Microbotryomycetes</taxon>
        <taxon>Sporidiobolales</taxon>
        <taxon>Sporidiobolaceae</taxon>
        <taxon>Rhodotorula</taxon>
    </lineage>
</organism>
<feature type="transmembrane region" description="Helical" evidence="6">
    <location>
        <begin position="740"/>
        <end position="759"/>
    </location>
</feature>
<proteinExistence type="predicted"/>
<feature type="transmembrane region" description="Helical" evidence="6">
    <location>
        <begin position="67"/>
        <end position="85"/>
    </location>
</feature>
<evidence type="ECO:0000313" key="8">
    <source>
        <dbReference type="Proteomes" id="UP000239560"/>
    </source>
</evidence>
<feature type="transmembrane region" description="Helical" evidence="6">
    <location>
        <begin position="654"/>
        <end position="675"/>
    </location>
</feature>
<keyword evidence="3 6" id="KW-1133">Transmembrane helix</keyword>
<feature type="transmembrane region" description="Helical" evidence="6">
    <location>
        <begin position="12"/>
        <end position="34"/>
    </location>
</feature>
<gene>
    <name evidence="7" type="ORF">AAT19DRAFT_12313</name>
</gene>
<dbReference type="OrthoDB" id="68611at2759"/>
<accession>A0A2T0AFX5</accession>
<feature type="transmembrane region" description="Helical" evidence="6">
    <location>
        <begin position="40"/>
        <end position="60"/>
    </location>
</feature>
<name>A0A2T0AFX5_RHOTO</name>
<comment type="caution">
    <text evidence="7">The sequence shown here is derived from an EMBL/GenBank/DDBJ whole genome shotgun (WGS) entry which is preliminary data.</text>
</comment>
<reference evidence="7 8" key="1">
    <citation type="journal article" date="2018" name="Elife">
        <title>Functional genomics of lipid metabolism in the oleaginous yeast Rhodosporidium toruloides.</title>
        <authorList>
            <person name="Coradetti S.T."/>
            <person name="Pinel D."/>
            <person name="Geiselman G."/>
            <person name="Ito M."/>
            <person name="Mondo S."/>
            <person name="Reilly M.C."/>
            <person name="Cheng Y.F."/>
            <person name="Bauer S."/>
            <person name="Grigoriev I."/>
            <person name="Gladden J.M."/>
            <person name="Simmons B.A."/>
            <person name="Brem R."/>
            <person name="Arkin A.P."/>
            <person name="Skerker J.M."/>
        </authorList>
    </citation>
    <scope>NUCLEOTIDE SEQUENCE [LARGE SCALE GENOMIC DNA]</scope>
    <source>
        <strain evidence="7 8">NBRC 0880</strain>
    </source>
</reference>
<sequence>MGLLPRISTRQGIAAFKGAIAYTLAFILIFLHPFSRLNPYPVTLSGAILITIAGQPGLSVGACWDQAFFAALGVGLGGAAFAILAKLGHSQVAQGFVFAVFVYLAALVKAQSIRYFGASLLFIILAFSGIYASILSRGNFVPAYLEAYLESYCWGFAIVLVVNLVVLPHSSEKELREILVISLEHISTFSHLLAKTYSLDITDDERAVRDDLSQSIRADMGVLNQKLAHTSLEINYSKWSMTDYHLMVGKLRQMQLGLIAAYSSLVSMERFHPRALELVKEELTSSGADKWFSKLRRGADLSFSDIVAELAVGKVTYHSPAPGERSWDEFRDIDHDAGDVEAGRSESGRQRAFSVARRDEMQERMAAMRERLRSEVAGSTPAMSRRPSMSGLADSVVDPGFAAQAAAALTAAGEGQKRKMDKAATLRKCWASFKASQLSSIQKILEDGAPEDDELHLHRPGPSVFDQYTDTPSRHRARQAASSTAVGSDTPALSKRTTTKGTDAASGASSDDEKDASPATPAAVTSDQICGSAVMRTFAFLAGMGSVIDELASLYDHIVPKPDSPPRRKKLRAHIFERRRSKAAQAGKTPRMSLREALARLSGRDFVPVKKNIWTRVAELERLLRSPDSIYAFKTAAAVAVFAVFLLAPSLHTFFINYGLTGGIITIVVAVSPTLGQSLVTFFLQILGTGMGSLIGLLMLRIFLDVGGYKFNPYGLAALSFVFGLPLSAIIYVKPMFFAGALLAMNSAGTLIVTEWTYNEVPGQIRPGFDSPAYRASKQLVAMCIALAIAAICAFQIFILRQPARQNLRQKLAHVSWSHNAHSALFSYLTEAVMPMQEDSTDSPPPDWDAVEVVRNELVQREIDTQGQLLALMPLMKFASVEPTFGAPFRAPEISRLIRSHQLVLDRLREARSAIGADGFSPEIRRNFSDVLVPYRRQGKRISRALFYFVATSLSTKAPLPPDLPRMTLTSSNIQHDALVLSRRLTKTEVGQQILRSEVFLRYWHFMASYSSIAYILEGMEADLVSLFGSQEESPFVADALPRTTF</sequence>
<evidence type="ECO:0000256" key="3">
    <source>
        <dbReference type="ARBA" id="ARBA00022989"/>
    </source>
</evidence>
<evidence type="ECO:0000256" key="1">
    <source>
        <dbReference type="ARBA" id="ARBA00004141"/>
    </source>
</evidence>
<keyword evidence="4 6" id="KW-0472">Membrane</keyword>
<evidence type="ECO:0000313" key="7">
    <source>
        <dbReference type="EMBL" id="PRQ76895.1"/>
    </source>
</evidence>
<feature type="transmembrane region" description="Helical" evidence="6">
    <location>
        <begin position="779"/>
        <end position="800"/>
    </location>
</feature>
<feature type="transmembrane region" description="Helical" evidence="6">
    <location>
        <begin position="91"/>
        <end position="108"/>
    </location>
</feature>
<keyword evidence="2 6" id="KW-0812">Transmembrane</keyword>
<protein>
    <submittedName>
        <fullName evidence="7">Uncharacterized protein</fullName>
    </submittedName>
</protein>
<feature type="region of interest" description="Disordered" evidence="5">
    <location>
        <begin position="371"/>
        <end position="392"/>
    </location>
</feature>
<dbReference type="GO" id="GO:0016020">
    <property type="term" value="C:membrane"/>
    <property type="evidence" value="ECO:0007669"/>
    <property type="project" value="UniProtKB-SubCell"/>
</dbReference>
<dbReference type="PANTHER" id="PTHR47804:SF3">
    <property type="entry name" value="PROTEIN BRE4"/>
    <property type="match status" value="1"/>
</dbReference>
<dbReference type="PANTHER" id="PTHR47804">
    <property type="entry name" value="60S RIBOSOMAL PROTEIN L19"/>
    <property type="match status" value="1"/>
</dbReference>